<name>A0A5B7DIN0_PORTR</name>
<evidence type="ECO:0000313" key="3">
    <source>
        <dbReference type="Proteomes" id="UP000324222"/>
    </source>
</evidence>
<accession>A0A5B7DIN0</accession>
<dbReference type="EMBL" id="VSRR010000929">
    <property type="protein sequence ID" value="MPC20953.1"/>
    <property type="molecule type" value="Genomic_DNA"/>
</dbReference>
<keyword evidence="3" id="KW-1185">Reference proteome</keyword>
<evidence type="ECO:0000313" key="2">
    <source>
        <dbReference type="EMBL" id="MPC20953.1"/>
    </source>
</evidence>
<sequence length="120" mass="13053">MVRASLSQHKRTAVMESGFDARVAGIPPLPYNTDTDKTRGLSRHNSVKRRLTFAKEEAADFHGAFSAKVRSVPATLAVPRPPVRLLGHRDTVAPTRSPPLDPTAHTPPLLHSSPSPPLHE</sequence>
<proteinExistence type="predicted"/>
<dbReference type="Proteomes" id="UP000324222">
    <property type="component" value="Unassembled WGS sequence"/>
</dbReference>
<organism evidence="2 3">
    <name type="scientific">Portunus trituberculatus</name>
    <name type="common">Swimming crab</name>
    <name type="synonym">Neptunus trituberculatus</name>
    <dbReference type="NCBI Taxonomy" id="210409"/>
    <lineage>
        <taxon>Eukaryota</taxon>
        <taxon>Metazoa</taxon>
        <taxon>Ecdysozoa</taxon>
        <taxon>Arthropoda</taxon>
        <taxon>Crustacea</taxon>
        <taxon>Multicrustacea</taxon>
        <taxon>Malacostraca</taxon>
        <taxon>Eumalacostraca</taxon>
        <taxon>Eucarida</taxon>
        <taxon>Decapoda</taxon>
        <taxon>Pleocyemata</taxon>
        <taxon>Brachyura</taxon>
        <taxon>Eubrachyura</taxon>
        <taxon>Portunoidea</taxon>
        <taxon>Portunidae</taxon>
        <taxon>Portuninae</taxon>
        <taxon>Portunus</taxon>
    </lineage>
</organism>
<dbReference type="AlphaFoldDB" id="A0A5B7DIN0"/>
<comment type="caution">
    <text evidence="2">The sequence shown here is derived from an EMBL/GenBank/DDBJ whole genome shotgun (WGS) entry which is preliminary data.</text>
</comment>
<feature type="region of interest" description="Disordered" evidence="1">
    <location>
        <begin position="23"/>
        <end position="45"/>
    </location>
</feature>
<evidence type="ECO:0000256" key="1">
    <source>
        <dbReference type="SAM" id="MobiDB-lite"/>
    </source>
</evidence>
<reference evidence="2 3" key="1">
    <citation type="submission" date="2019-05" db="EMBL/GenBank/DDBJ databases">
        <title>Another draft genome of Portunus trituberculatus and its Hox gene families provides insights of decapod evolution.</title>
        <authorList>
            <person name="Jeong J.-H."/>
            <person name="Song I."/>
            <person name="Kim S."/>
            <person name="Choi T."/>
            <person name="Kim D."/>
            <person name="Ryu S."/>
            <person name="Kim W."/>
        </authorList>
    </citation>
    <scope>NUCLEOTIDE SEQUENCE [LARGE SCALE GENOMIC DNA]</scope>
    <source>
        <tissue evidence="2">Muscle</tissue>
    </source>
</reference>
<protein>
    <submittedName>
        <fullName evidence="2">Uncharacterized protein</fullName>
    </submittedName>
</protein>
<feature type="region of interest" description="Disordered" evidence="1">
    <location>
        <begin position="77"/>
        <end position="120"/>
    </location>
</feature>
<gene>
    <name evidence="2" type="ORF">E2C01_013918</name>
</gene>